<gene>
    <name evidence="1" type="ORF">M5K25_024239</name>
</gene>
<keyword evidence="2" id="KW-1185">Reference proteome</keyword>
<proteinExistence type="predicted"/>
<evidence type="ECO:0000313" key="1">
    <source>
        <dbReference type="EMBL" id="KAL0905801.1"/>
    </source>
</evidence>
<name>A0ABD0U1G7_DENTH</name>
<accession>A0ABD0U1G7</accession>
<dbReference type="Proteomes" id="UP001552299">
    <property type="component" value="Unassembled WGS sequence"/>
</dbReference>
<dbReference type="EMBL" id="JANQDX010000018">
    <property type="protein sequence ID" value="KAL0905801.1"/>
    <property type="molecule type" value="Genomic_DNA"/>
</dbReference>
<evidence type="ECO:0000313" key="2">
    <source>
        <dbReference type="Proteomes" id="UP001552299"/>
    </source>
</evidence>
<dbReference type="AlphaFoldDB" id="A0ABD0U1G7"/>
<protein>
    <submittedName>
        <fullName evidence="1">Uncharacterized protein</fullName>
    </submittedName>
</protein>
<sequence>MEIDRIKIVNLKSAAPLMTEASWTTGWDFNAAHVVAYLAIHLLPSRLTRSAFQEASDEEETIDFFLSELQ</sequence>
<organism evidence="1 2">
    <name type="scientific">Dendrobium thyrsiflorum</name>
    <name type="common">Pinecone-like raceme dendrobium</name>
    <name type="synonym">Orchid</name>
    <dbReference type="NCBI Taxonomy" id="117978"/>
    <lineage>
        <taxon>Eukaryota</taxon>
        <taxon>Viridiplantae</taxon>
        <taxon>Streptophyta</taxon>
        <taxon>Embryophyta</taxon>
        <taxon>Tracheophyta</taxon>
        <taxon>Spermatophyta</taxon>
        <taxon>Magnoliopsida</taxon>
        <taxon>Liliopsida</taxon>
        <taxon>Asparagales</taxon>
        <taxon>Orchidaceae</taxon>
        <taxon>Epidendroideae</taxon>
        <taxon>Malaxideae</taxon>
        <taxon>Dendrobiinae</taxon>
        <taxon>Dendrobium</taxon>
    </lineage>
</organism>
<reference evidence="1 2" key="1">
    <citation type="journal article" date="2024" name="Plant Biotechnol. J.">
        <title>Dendrobium thyrsiflorum genome and its molecular insights into genes involved in important horticultural traits.</title>
        <authorList>
            <person name="Chen B."/>
            <person name="Wang J.Y."/>
            <person name="Zheng P.J."/>
            <person name="Li K.L."/>
            <person name="Liang Y.M."/>
            <person name="Chen X.F."/>
            <person name="Zhang C."/>
            <person name="Zhao X."/>
            <person name="He X."/>
            <person name="Zhang G.Q."/>
            <person name="Liu Z.J."/>
            <person name="Xu Q."/>
        </authorList>
    </citation>
    <scope>NUCLEOTIDE SEQUENCE [LARGE SCALE GENOMIC DNA]</scope>
    <source>
        <strain evidence="1">GZMU011</strain>
    </source>
</reference>
<comment type="caution">
    <text evidence="1">The sequence shown here is derived from an EMBL/GenBank/DDBJ whole genome shotgun (WGS) entry which is preliminary data.</text>
</comment>